<dbReference type="Proteomes" id="UP000224974">
    <property type="component" value="Unassembled WGS sequence"/>
</dbReference>
<reference evidence="7" key="2">
    <citation type="submission" date="2017-09" db="EMBL/GenBank/DDBJ databases">
        <title>FDA dAtabase for Regulatory Grade micrObial Sequences (FDA-ARGOS): Supporting development and validation of Infectious Disease Dx tests.</title>
        <authorList>
            <person name="Minogue T."/>
            <person name="Wolcott M."/>
            <person name="Wasieloski L."/>
            <person name="Aguilar W."/>
            <person name="Moore D."/>
            <person name="Tallon L."/>
            <person name="Sadzewicz L."/>
            <person name="Ott S."/>
            <person name="Zhao X."/>
            <person name="Nagaraj S."/>
            <person name="Vavikolanu K."/>
            <person name="Aluvathingal J."/>
            <person name="Nadendla S."/>
            <person name="Sichtig H."/>
        </authorList>
    </citation>
    <scope>NUCLEOTIDE SEQUENCE [LARGE SCALE GENOMIC DNA]</scope>
    <source>
        <strain evidence="7">FDAARGOS_387</strain>
    </source>
</reference>
<dbReference type="PRINTS" id="PR00032">
    <property type="entry name" value="HTHARAC"/>
</dbReference>
<protein>
    <submittedName>
        <fullName evidence="5">AraC family transcriptional regulator</fullName>
    </submittedName>
    <submittedName>
        <fullName evidence="6">Right origin-binding protein</fullName>
    </submittedName>
</protein>
<dbReference type="InterPro" id="IPR020449">
    <property type="entry name" value="Tscrpt_reg_AraC-type_HTH"/>
</dbReference>
<dbReference type="InterPro" id="IPR018060">
    <property type="entry name" value="HTH_AraC"/>
</dbReference>
<dbReference type="PROSITE" id="PS00041">
    <property type="entry name" value="HTH_ARAC_FAMILY_1"/>
    <property type="match status" value="1"/>
</dbReference>
<name>A0A2C6DKS7_9GAMM</name>
<evidence type="ECO:0000256" key="1">
    <source>
        <dbReference type="ARBA" id="ARBA00023015"/>
    </source>
</evidence>
<dbReference type="Gene3D" id="1.10.10.60">
    <property type="entry name" value="Homeodomain-like"/>
    <property type="match status" value="2"/>
</dbReference>
<dbReference type="PROSITE" id="PS01124">
    <property type="entry name" value="HTH_ARAC_FAMILY_2"/>
    <property type="match status" value="1"/>
</dbReference>
<dbReference type="InterPro" id="IPR009057">
    <property type="entry name" value="Homeodomain-like_sf"/>
</dbReference>
<dbReference type="OrthoDB" id="6571335at2"/>
<dbReference type="Proteomes" id="UP000373449">
    <property type="component" value="Unassembled WGS sequence"/>
</dbReference>
<dbReference type="PANTHER" id="PTHR47504">
    <property type="entry name" value="RIGHT ORIGIN-BINDING PROTEIN"/>
    <property type="match status" value="1"/>
</dbReference>
<keyword evidence="2" id="KW-0238">DNA-binding</keyword>
<accession>A0A2C6DKS7</accession>
<dbReference type="Pfam" id="PF06445">
    <property type="entry name" value="GyrI-like"/>
    <property type="match status" value="1"/>
</dbReference>
<organism evidence="5 7">
    <name type="scientific">Budvicia aquatica</name>
    <dbReference type="NCBI Taxonomy" id="82979"/>
    <lineage>
        <taxon>Bacteria</taxon>
        <taxon>Pseudomonadati</taxon>
        <taxon>Pseudomonadota</taxon>
        <taxon>Gammaproteobacteria</taxon>
        <taxon>Enterobacterales</taxon>
        <taxon>Budviciaceae</taxon>
        <taxon>Budvicia</taxon>
    </lineage>
</organism>
<evidence type="ECO:0000313" key="6">
    <source>
        <dbReference type="EMBL" id="VFS47620.1"/>
    </source>
</evidence>
<dbReference type="InterPro" id="IPR018062">
    <property type="entry name" value="HTH_AraC-typ_CS"/>
</dbReference>
<dbReference type="PANTHER" id="PTHR47504:SF3">
    <property type="entry name" value="HTH-TYPE TRANSCRIPTIONAL REGULATOR YKGA-RELATED"/>
    <property type="match status" value="1"/>
</dbReference>
<proteinExistence type="predicted"/>
<evidence type="ECO:0000313" key="8">
    <source>
        <dbReference type="Proteomes" id="UP000373449"/>
    </source>
</evidence>
<dbReference type="Pfam" id="PF12833">
    <property type="entry name" value="HTH_18"/>
    <property type="match status" value="1"/>
</dbReference>
<gene>
    <name evidence="6" type="primary">rob_2</name>
    <name evidence="5" type="ORF">CRN84_08555</name>
    <name evidence="6" type="ORF">NCTC12282_02558</name>
</gene>
<dbReference type="InterPro" id="IPR011256">
    <property type="entry name" value="Reg_factor_effector_dom_sf"/>
</dbReference>
<dbReference type="SUPFAM" id="SSF55136">
    <property type="entry name" value="Probable bacterial effector-binding domain"/>
    <property type="match status" value="1"/>
</dbReference>
<keyword evidence="1" id="KW-0805">Transcription regulation</keyword>
<evidence type="ECO:0000259" key="4">
    <source>
        <dbReference type="PROSITE" id="PS01124"/>
    </source>
</evidence>
<dbReference type="GO" id="GO:0003700">
    <property type="term" value="F:DNA-binding transcription factor activity"/>
    <property type="evidence" value="ECO:0007669"/>
    <property type="project" value="InterPro"/>
</dbReference>
<dbReference type="AlphaFoldDB" id="A0A2C6DKS7"/>
<dbReference type="SUPFAM" id="SSF46689">
    <property type="entry name" value="Homeodomain-like"/>
    <property type="match status" value="2"/>
</dbReference>
<dbReference type="EMBL" id="CAADJA010000002">
    <property type="protein sequence ID" value="VFS47620.1"/>
    <property type="molecule type" value="Genomic_DNA"/>
</dbReference>
<dbReference type="GO" id="GO:0043565">
    <property type="term" value="F:sequence-specific DNA binding"/>
    <property type="evidence" value="ECO:0007669"/>
    <property type="project" value="InterPro"/>
</dbReference>
<evidence type="ECO:0000313" key="5">
    <source>
        <dbReference type="EMBL" id="PHI29374.1"/>
    </source>
</evidence>
<dbReference type="InterPro" id="IPR050959">
    <property type="entry name" value="MarA-like"/>
</dbReference>
<dbReference type="Gene3D" id="3.20.80.10">
    <property type="entry name" value="Regulatory factor, effector binding domain"/>
    <property type="match status" value="1"/>
</dbReference>
<dbReference type="InterPro" id="IPR029442">
    <property type="entry name" value="GyrI-like"/>
</dbReference>
<dbReference type="STRING" id="1111728.GCA_000427805_02106"/>
<dbReference type="SMART" id="SM00342">
    <property type="entry name" value="HTH_ARAC"/>
    <property type="match status" value="1"/>
</dbReference>
<dbReference type="EMBL" id="PDDX01000001">
    <property type="protein sequence ID" value="PHI29374.1"/>
    <property type="molecule type" value="Genomic_DNA"/>
</dbReference>
<evidence type="ECO:0000313" key="7">
    <source>
        <dbReference type="Proteomes" id="UP000224974"/>
    </source>
</evidence>
<sequence>MIQQQTVNVILQWIEENLEKDIYLEDITVLSGYSRRHIQSLFKNYVDMTIGAYIRQRKLCRAALLLHLTNLSIIDIAIRLNFDSQQSFSREFKKLFGRSPGQYRNSPEWDLTYLRAPHLVNKRDIPKFELCHLQDQFYRGYQFAYEVGLLNDIYPDMSTFRLDGIKENLNKHQNDIYLVSDFVASQSKSGAICVTTNIGIKTDSEQLMPDAKSFHSEAGLYAHFHFEGEWNTYAELSNHIYLEELPARGLKRRAGGDIEHIHYDGTIITDTKHWITCDYFIPIE</sequence>
<feature type="domain" description="HTH araC/xylS-type" evidence="4">
    <location>
        <begin position="8"/>
        <end position="106"/>
    </location>
</feature>
<dbReference type="RefSeq" id="WP_029094834.1">
    <property type="nucleotide sequence ID" value="NZ_CAADJA010000002.1"/>
</dbReference>
<evidence type="ECO:0000256" key="2">
    <source>
        <dbReference type="ARBA" id="ARBA00023125"/>
    </source>
</evidence>
<keyword evidence="3" id="KW-0804">Transcription</keyword>
<reference evidence="5" key="1">
    <citation type="submission" date="2017-09" db="EMBL/GenBank/DDBJ databases">
        <title>FDA dAtabase for Regulatory Grade micrObial Sequences (FDA-ARGOS): Supporting development and validation of Infectious Disease Dx tests.</title>
        <authorList>
            <person name="Minogue T."/>
            <person name="Wolcott M."/>
            <person name="Wasieloski L."/>
            <person name="Aguilar W."/>
            <person name="Moore D."/>
            <person name="Tallon L.J."/>
            <person name="Sadzewicz L."/>
            <person name="Ott S."/>
            <person name="Zhao X."/>
            <person name="Nagaraj S."/>
            <person name="Vavikolanu K."/>
            <person name="Aluvathingal J."/>
            <person name="Nadendla S."/>
            <person name="Sichtig H."/>
        </authorList>
    </citation>
    <scope>NUCLEOTIDE SEQUENCE</scope>
    <source>
        <strain evidence="5">FDAARGOS_387</strain>
    </source>
</reference>
<keyword evidence="7" id="KW-1185">Reference proteome</keyword>
<evidence type="ECO:0000256" key="3">
    <source>
        <dbReference type="ARBA" id="ARBA00023163"/>
    </source>
</evidence>
<reference evidence="6 8" key="3">
    <citation type="submission" date="2019-03" db="EMBL/GenBank/DDBJ databases">
        <authorList>
            <consortium name="Pathogen Informatics"/>
        </authorList>
    </citation>
    <scope>NUCLEOTIDE SEQUENCE [LARGE SCALE GENOMIC DNA]</scope>
    <source>
        <strain evidence="6 8">NCTC12282</strain>
    </source>
</reference>